<dbReference type="EMBL" id="SOBH01000003">
    <property type="protein sequence ID" value="TDT73847.1"/>
    <property type="molecule type" value="Genomic_DNA"/>
</dbReference>
<comment type="caution">
    <text evidence="1">The sequence shown here is derived from an EMBL/GenBank/DDBJ whole genome shotgun (WGS) entry which is preliminary data.</text>
</comment>
<gene>
    <name evidence="1" type="ORF">BDE40_2624</name>
</gene>
<keyword evidence="1" id="KW-0282">Flagellum</keyword>
<proteinExistence type="predicted"/>
<organism evidence="1 2">
    <name type="scientific">Litoreibacter halocynthiae</name>
    <dbReference type="NCBI Taxonomy" id="1242689"/>
    <lineage>
        <taxon>Bacteria</taxon>
        <taxon>Pseudomonadati</taxon>
        <taxon>Pseudomonadota</taxon>
        <taxon>Alphaproteobacteria</taxon>
        <taxon>Rhodobacterales</taxon>
        <taxon>Roseobacteraceae</taxon>
        <taxon>Litoreibacter</taxon>
    </lineage>
</organism>
<evidence type="ECO:0000313" key="2">
    <source>
        <dbReference type="Proteomes" id="UP000294563"/>
    </source>
</evidence>
<dbReference type="NCBIfam" id="NF009435">
    <property type="entry name" value="PRK12794.1"/>
    <property type="match status" value="1"/>
</dbReference>
<dbReference type="AlphaFoldDB" id="A0A4R7LE15"/>
<accession>A0A4R7LE15</accession>
<dbReference type="RefSeq" id="WP_134015133.1">
    <property type="nucleotide sequence ID" value="NZ_SOBH01000003.1"/>
</dbReference>
<keyword evidence="2" id="KW-1185">Reference proteome</keyword>
<keyword evidence="1" id="KW-0966">Cell projection</keyword>
<dbReference type="Proteomes" id="UP000294563">
    <property type="component" value="Unassembled WGS sequence"/>
</dbReference>
<dbReference type="OrthoDB" id="9808944at2"/>
<protein>
    <submittedName>
        <fullName evidence="1">Flagellar protein FlaF</fullName>
    </submittedName>
</protein>
<sequence>MNVTLRAISAYGKNNTPLRTNRGIEYEVFARVTRSLTEARNADVTDFPKLVEALHANRQLWNTLAADVADVENALPKMLRAQIFYLAEFVNVHTSKALAGNATVSALLDVNLSVMRGLSLKG</sequence>
<dbReference type="GO" id="GO:0044781">
    <property type="term" value="P:bacterial-type flagellum organization"/>
    <property type="evidence" value="ECO:0007669"/>
    <property type="project" value="InterPro"/>
</dbReference>
<keyword evidence="1" id="KW-0969">Cilium</keyword>
<evidence type="ECO:0000313" key="1">
    <source>
        <dbReference type="EMBL" id="TDT73847.1"/>
    </source>
</evidence>
<name>A0A4R7LE15_9RHOB</name>
<dbReference type="Pfam" id="PF07309">
    <property type="entry name" value="FlaF"/>
    <property type="match status" value="1"/>
</dbReference>
<dbReference type="InterPro" id="IPR010845">
    <property type="entry name" value="FlaF"/>
</dbReference>
<reference evidence="1 2" key="1">
    <citation type="submission" date="2019-03" db="EMBL/GenBank/DDBJ databases">
        <title>Genomic Encyclopedia of Archaeal and Bacterial Type Strains, Phase II (KMG-II): from individual species to whole genera.</title>
        <authorList>
            <person name="Goeker M."/>
        </authorList>
    </citation>
    <scope>NUCLEOTIDE SEQUENCE [LARGE SCALE GENOMIC DNA]</scope>
    <source>
        <strain evidence="1 2">DSM 29467</strain>
    </source>
</reference>